<dbReference type="Proteomes" id="UP001497497">
    <property type="component" value="Unassembled WGS sequence"/>
</dbReference>
<evidence type="ECO:0000256" key="1">
    <source>
        <dbReference type="SAM" id="MobiDB-lite"/>
    </source>
</evidence>
<feature type="compositionally biased region" description="Basic and acidic residues" evidence="1">
    <location>
        <begin position="185"/>
        <end position="204"/>
    </location>
</feature>
<keyword evidence="3" id="KW-1185">Reference proteome</keyword>
<evidence type="ECO:0000313" key="2">
    <source>
        <dbReference type="EMBL" id="CAL1538043.1"/>
    </source>
</evidence>
<protein>
    <submittedName>
        <fullName evidence="2">Uncharacterized protein</fullName>
    </submittedName>
</protein>
<organism evidence="2 3">
    <name type="scientific">Lymnaea stagnalis</name>
    <name type="common">Great pond snail</name>
    <name type="synonym">Helix stagnalis</name>
    <dbReference type="NCBI Taxonomy" id="6523"/>
    <lineage>
        <taxon>Eukaryota</taxon>
        <taxon>Metazoa</taxon>
        <taxon>Spiralia</taxon>
        <taxon>Lophotrochozoa</taxon>
        <taxon>Mollusca</taxon>
        <taxon>Gastropoda</taxon>
        <taxon>Heterobranchia</taxon>
        <taxon>Euthyneura</taxon>
        <taxon>Panpulmonata</taxon>
        <taxon>Hygrophila</taxon>
        <taxon>Lymnaeoidea</taxon>
        <taxon>Lymnaeidae</taxon>
        <taxon>Lymnaea</taxon>
    </lineage>
</organism>
<name>A0AAV2HV08_LYMST</name>
<proteinExistence type="predicted"/>
<accession>A0AAV2HV08</accession>
<reference evidence="2 3" key="1">
    <citation type="submission" date="2024-04" db="EMBL/GenBank/DDBJ databases">
        <authorList>
            <consortium name="Genoscope - CEA"/>
            <person name="William W."/>
        </authorList>
    </citation>
    <scope>NUCLEOTIDE SEQUENCE [LARGE SCALE GENOMIC DNA]</scope>
</reference>
<dbReference type="EMBL" id="CAXITT010000282">
    <property type="protein sequence ID" value="CAL1538043.1"/>
    <property type="molecule type" value="Genomic_DNA"/>
</dbReference>
<dbReference type="AlphaFoldDB" id="A0AAV2HV08"/>
<gene>
    <name evidence="2" type="ORF">GSLYS_00011864001</name>
</gene>
<evidence type="ECO:0000313" key="3">
    <source>
        <dbReference type="Proteomes" id="UP001497497"/>
    </source>
</evidence>
<feature type="region of interest" description="Disordered" evidence="1">
    <location>
        <begin position="158"/>
        <end position="221"/>
    </location>
</feature>
<comment type="caution">
    <text evidence="2">The sequence shown here is derived from an EMBL/GenBank/DDBJ whole genome shotgun (WGS) entry which is preliminary data.</text>
</comment>
<sequence>MMDSTHFPKHGPLLAYYFVDKNDTRQKARRADSKWLDTLCSQPVDEILRKYHARSGTGKPQAAMGATSSTRGEIALLHAWTSNMPRSQKHGQDDEARLAGDTASAPLNRLAVPGELGPSSASGANNGFNMRRRDLSSSTGIPNEDFLRPVIIACTISQLPSKTHSGGSKDGDTKQRRNVRFPRLNNDKKKMMKEKSEKIEEGRRTPGSNEASALAELSEDG</sequence>